<reference evidence="1 2" key="1">
    <citation type="submission" date="2019-03" db="EMBL/GenBank/DDBJ databases">
        <title>Genomic Encyclopedia of Type Strains, Phase IV (KMG-IV): sequencing the most valuable type-strain genomes for metagenomic binning, comparative biology and taxonomic classification.</title>
        <authorList>
            <person name="Goeker M."/>
        </authorList>
    </citation>
    <scope>NUCLEOTIDE SEQUENCE [LARGE SCALE GENOMIC DNA]</scope>
    <source>
        <strain evidence="1 2">DSM 28697</strain>
    </source>
</reference>
<proteinExistence type="predicted"/>
<dbReference type="Proteomes" id="UP000295632">
    <property type="component" value="Unassembled WGS sequence"/>
</dbReference>
<protein>
    <recommendedName>
        <fullName evidence="3">Nucleotidyltransferase-like protein</fullName>
    </recommendedName>
</protein>
<dbReference type="AlphaFoldDB" id="A0A4V3D691"/>
<dbReference type="RefSeq" id="WP_133578819.1">
    <property type="nucleotide sequence ID" value="NZ_SNYJ01000001.1"/>
</dbReference>
<organism evidence="1 2">
    <name type="scientific">Aureibacillus halotolerans</name>
    <dbReference type="NCBI Taxonomy" id="1508390"/>
    <lineage>
        <taxon>Bacteria</taxon>
        <taxon>Bacillati</taxon>
        <taxon>Bacillota</taxon>
        <taxon>Bacilli</taxon>
        <taxon>Bacillales</taxon>
        <taxon>Bacillaceae</taxon>
        <taxon>Aureibacillus</taxon>
    </lineage>
</organism>
<evidence type="ECO:0000313" key="2">
    <source>
        <dbReference type="Proteomes" id="UP000295632"/>
    </source>
</evidence>
<dbReference type="OrthoDB" id="2139603at2"/>
<comment type="caution">
    <text evidence="1">The sequence shown here is derived from an EMBL/GenBank/DDBJ whole genome shotgun (WGS) entry which is preliminary data.</text>
</comment>
<sequence>MHLYHEFINMMKTLNKELDIVPLLYGSLGLERVTGIDFSPKDIDLLVPQVFLEEKWNDLKDVIEQQGYQMVDLREHEFKKETIKIGIAYIEDLKPFADVDYHNLEVFEDSGARYYLLTLPDYLKVYNKSVLDGYRRTKNNNKDQSKLRMLNRLMND</sequence>
<accession>A0A4V3D691</accession>
<gene>
    <name evidence="1" type="ORF">EV213_101439</name>
</gene>
<name>A0A4V3D691_9BACI</name>
<dbReference type="EMBL" id="SNYJ01000001">
    <property type="protein sequence ID" value="TDQ43007.1"/>
    <property type="molecule type" value="Genomic_DNA"/>
</dbReference>
<evidence type="ECO:0008006" key="3">
    <source>
        <dbReference type="Google" id="ProtNLM"/>
    </source>
</evidence>
<keyword evidence="2" id="KW-1185">Reference proteome</keyword>
<evidence type="ECO:0000313" key="1">
    <source>
        <dbReference type="EMBL" id="TDQ43007.1"/>
    </source>
</evidence>